<dbReference type="AlphaFoldDB" id="A0A3P7SZZ5"/>
<dbReference type="GO" id="GO:0017053">
    <property type="term" value="C:transcription repressor complex"/>
    <property type="evidence" value="ECO:0007669"/>
    <property type="project" value="InterPro"/>
</dbReference>
<accession>A0A3P7SZZ5</accession>
<dbReference type="Pfam" id="PF06584">
    <property type="entry name" value="DIRP"/>
    <property type="match status" value="1"/>
</dbReference>
<dbReference type="Pfam" id="PF19438">
    <property type="entry name" value="LIN9_C"/>
    <property type="match status" value="1"/>
</dbReference>
<dbReference type="InterPro" id="IPR045831">
    <property type="entry name" value="LIN9_C"/>
</dbReference>
<dbReference type="GO" id="GO:0006351">
    <property type="term" value="P:DNA-templated transcription"/>
    <property type="evidence" value="ECO:0007669"/>
    <property type="project" value="InterPro"/>
</dbReference>
<evidence type="ECO:0000313" key="6">
    <source>
        <dbReference type="Proteomes" id="UP000274756"/>
    </source>
</evidence>
<evidence type="ECO:0000256" key="2">
    <source>
        <dbReference type="ARBA" id="ARBA00006732"/>
    </source>
</evidence>
<dbReference type="PANTHER" id="PTHR21689:SF2">
    <property type="entry name" value="PROTEIN LIN-9 HOMOLOG"/>
    <property type="match status" value="1"/>
</dbReference>
<name>A0A3P7SZZ5_DRAME</name>
<evidence type="ECO:0000259" key="4">
    <source>
        <dbReference type="SMART" id="SM01135"/>
    </source>
</evidence>
<dbReference type="GO" id="GO:0006357">
    <property type="term" value="P:regulation of transcription by RNA polymerase II"/>
    <property type="evidence" value="ECO:0007669"/>
    <property type="project" value="TreeGrafter"/>
</dbReference>
<dbReference type="OrthoDB" id="2339771at2759"/>
<dbReference type="Proteomes" id="UP000274756">
    <property type="component" value="Unassembled WGS sequence"/>
</dbReference>
<dbReference type="InterPro" id="IPR010561">
    <property type="entry name" value="LIN-9/ALY1"/>
</dbReference>
<dbReference type="STRING" id="318479.A0A3P7SZZ5"/>
<comment type="subcellular location">
    <subcellularLocation>
        <location evidence="1">Nucleus</location>
    </subcellularLocation>
</comment>
<dbReference type="GO" id="GO:0003677">
    <property type="term" value="F:DNA binding"/>
    <property type="evidence" value="ECO:0007669"/>
    <property type="project" value="TreeGrafter"/>
</dbReference>
<dbReference type="EMBL" id="UYYG01001184">
    <property type="protein sequence ID" value="VDN59552.1"/>
    <property type="molecule type" value="Genomic_DNA"/>
</dbReference>
<proteinExistence type="inferred from homology"/>
<gene>
    <name evidence="5" type="ORF">DME_LOCUS9525</name>
</gene>
<evidence type="ECO:0000256" key="1">
    <source>
        <dbReference type="ARBA" id="ARBA00004123"/>
    </source>
</evidence>
<keyword evidence="3" id="KW-0539">Nucleus</keyword>
<protein>
    <recommendedName>
        <fullName evidence="4">DIRP domain-containing protein</fullName>
    </recommendedName>
</protein>
<dbReference type="InterPro" id="IPR033471">
    <property type="entry name" value="DIRP"/>
</dbReference>
<dbReference type="SMART" id="SM01135">
    <property type="entry name" value="DIRP"/>
    <property type="match status" value="1"/>
</dbReference>
<evidence type="ECO:0000313" key="5">
    <source>
        <dbReference type="EMBL" id="VDN59552.1"/>
    </source>
</evidence>
<keyword evidence="6" id="KW-1185">Reference proteome</keyword>
<dbReference type="GO" id="GO:0005654">
    <property type="term" value="C:nucleoplasm"/>
    <property type="evidence" value="ECO:0007669"/>
    <property type="project" value="TreeGrafter"/>
</dbReference>
<dbReference type="GO" id="GO:0051726">
    <property type="term" value="P:regulation of cell cycle"/>
    <property type="evidence" value="ECO:0007669"/>
    <property type="project" value="TreeGrafter"/>
</dbReference>
<reference evidence="5 6" key="1">
    <citation type="submission" date="2018-11" db="EMBL/GenBank/DDBJ databases">
        <authorList>
            <consortium name="Pathogen Informatics"/>
        </authorList>
    </citation>
    <scope>NUCLEOTIDE SEQUENCE [LARGE SCALE GENOMIC DNA]</scope>
</reference>
<sequence length="388" mass="45197">MIFWQSDKSDKKSNIFICFEARRWVYCEFFYSGVDQQLFLGDSDFITLVHDAFPNLRCKKLRRPEWRVIRKCIGKPRRFSQAFLDEERIALQTKRYFLPLLQIKRIEICSIVDLPDGIYAGTIDAVLPDSYRVVFDKEEMIPPMIVKDYEVMSEQKVELLPLNYFLEQNRAAVPTAYMKYGTTTPHFLNDVFKLKVIYLVRDEKVGNFPVRMLVVLVKLSKLIDAKKKLVRQITDLNTEAEKMNLFSDCYPLAFQEKYAIVCMDLEALNKQMHSYLQVSLISRPEALRKLCHTHAVQIVKHCNNGLNVQNKRCISLITSLAGLLLQIRALCQQKCTPLDLQTLSESLCNIRKHIYPSNRAAFQDYVEIHLKEVNFIMLNGGKNNAPRH</sequence>
<evidence type="ECO:0000256" key="3">
    <source>
        <dbReference type="ARBA" id="ARBA00023242"/>
    </source>
</evidence>
<organism evidence="5 6">
    <name type="scientific">Dracunculus medinensis</name>
    <name type="common">Guinea worm</name>
    <dbReference type="NCBI Taxonomy" id="318479"/>
    <lineage>
        <taxon>Eukaryota</taxon>
        <taxon>Metazoa</taxon>
        <taxon>Ecdysozoa</taxon>
        <taxon>Nematoda</taxon>
        <taxon>Chromadorea</taxon>
        <taxon>Rhabditida</taxon>
        <taxon>Spirurina</taxon>
        <taxon>Dracunculoidea</taxon>
        <taxon>Dracunculidae</taxon>
        <taxon>Dracunculus</taxon>
    </lineage>
</organism>
<dbReference type="PANTHER" id="PTHR21689">
    <property type="entry name" value="LIN-9"/>
    <property type="match status" value="1"/>
</dbReference>
<comment type="similarity">
    <text evidence="2">Belongs to the lin-9 family.</text>
</comment>
<feature type="domain" description="DIRP" evidence="4">
    <location>
        <begin position="30"/>
        <end position="129"/>
    </location>
</feature>